<reference evidence="4" key="2">
    <citation type="submission" date="2006-06" db="EMBL/GenBank/DDBJ databases">
        <authorList>
            <person name="Buell R."/>
            <person name="Wing R.A."/>
            <person name="McCombie W.A."/>
            <person name="Ouyang S."/>
        </authorList>
    </citation>
    <scope>NUCLEOTIDE SEQUENCE</scope>
</reference>
<dbReference type="InterPro" id="IPR004330">
    <property type="entry name" value="FAR1_DNA_bnd_dom"/>
</dbReference>
<proteinExistence type="predicted"/>
<name>Q10LU5_ORYSJ</name>
<evidence type="ECO:0000256" key="2">
    <source>
        <dbReference type="SAM" id="MobiDB-lite"/>
    </source>
</evidence>
<dbReference type="PANTHER" id="PTHR47718:SF7">
    <property type="entry name" value="PROTEIN FAR1-RELATED SEQUENCE"/>
    <property type="match status" value="1"/>
</dbReference>
<dbReference type="EMBL" id="DP000009">
    <property type="protein sequence ID" value="ABF95800.1"/>
    <property type="molecule type" value="Genomic_DNA"/>
</dbReference>
<dbReference type="PANTHER" id="PTHR47718">
    <property type="entry name" value="OS01G0519700 PROTEIN"/>
    <property type="match status" value="1"/>
</dbReference>
<dbReference type="Pfam" id="PF03101">
    <property type="entry name" value="FAR1"/>
    <property type="match status" value="1"/>
</dbReference>
<reference evidence="4" key="1">
    <citation type="journal article" date="2005" name="Genome Res.">
        <title>Sequence, annotation, and analysis of synteny between rice chromosome 3 and diverged grass species.</title>
        <authorList>
            <consortium name="Rice Chromosome 3 Sequencing Consortium"/>
            <person name="Buell C.R."/>
            <person name="Yuan Q."/>
            <person name="Ouyang S."/>
            <person name="Liu J."/>
            <person name="Zhu W."/>
            <person name="Wang A."/>
            <person name="Maiti R."/>
            <person name="Haas B."/>
            <person name="Wortman J."/>
            <person name="Pertea M."/>
            <person name="Jones K.M."/>
            <person name="Kim M."/>
            <person name="Overton L."/>
            <person name="Tsitrin T."/>
            <person name="Fadrosh D."/>
            <person name="Bera J."/>
            <person name="Weaver B."/>
            <person name="Jin S."/>
            <person name="Johri S."/>
            <person name="Reardon M."/>
            <person name="Webb K."/>
            <person name="Hill J."/>
            <person name="Moffat K."/>
            <person name="Tallon L."/>
            <person name="Van Aken S."/>
            <person name="Lewis M."/>
            <person name="Utterback T."/>
            <person name="Feldblyum T."/>
            <person name="Zismann V."/>
            <person name="Iobst S."/>
            <person name="Hsiao J."/>
            <person name="de Vazeille A.R."/>
            <person name="Salzberg S.L."/>
            <person name="White O."/>
            <person name="Fraser C."/>
            <person name="Yu Y."/>
            <person name="Kim H."/>
            <person name="Rambo T."/>
            <person name="Currie J."/>
            <person name="Collura K."/>
            <person name="Kernodle-Thompson S."/>
            <person name="Wei F."/>
            <person name="Kudrna K."/>
            <person name="Ammiraju J.S."/>
            <person name="Luo M."/>
            <person name="Goicoechea J.L."/>
            <person name="Wing R.A."/>
            <person name="Henry D."/>
            <person name="Oates R."/>
            <person name="Palmer M."/>
            <person name="Pries G."/>
            <person name="Saski C."/>
            <person name="Simmons J."/>
            <person name="Soderlund C."/>
            <person name="Nelson W."/>
            <person name="de la Bastide M."/>
            <person name="Spiegel L."/>
            <person name="Nascimento L."/>
            <person name="Huang E."/>
            <person name="Preston R."/>
            <person name="Zutavern T."/>
            <person name="Palmer L."/>
            <person name="O'Shaughnessy A."/>
            <person name="Dike S."/>
            <person name="McCombie W.R."/>
            <person name="Minx P."/>
            <person name="Cordum H."/>
            <person name="Wilson R."/>
            <person name="Jin W."/>
            <person name="Lee H.R."/>
            <person name="Jiang J."/>
            <person name="Jackson S."/>
        </authorList>
    </citation>
    <scope>NUCLEOTIDE SEQUENCE [LARGE SCALE GENOMIC DNA]</scope>
</reference>
<evidence type="ECO:0000313" key="4">
    <source>
        <dbReference type="EMBL" id="ABF95800.1"/>
    </source>
</evidence>
<feature type="region of interest" description="Disordered" evidence="2">
    <location>
        <begin position="619"/>
        <end position="664"/>
    </location>
</feature>
<feature type="coiled-coil region" evidence="1">
    <location>
        <begin position="562"/>
        <end position="589"/>
    </location>
</feature>
<feature type="compositionally biased region" description="Basic and acidic residues" evidence="2">
    <location>
        <begin position="99"/>
        <end position="115"/>
    </location>
</feature>
<feature type="compositionally biased region" description="Basic residues" evidence="2">
    <location>
        <begin position="635"/>
        <end position="645"/>
    </location>
</feature>
<organism evidence="4">
    <name type="scientific">Oryza sativa subsp. japonica</name>
    <name type="common">Rice</name>
    <dbReference type="NCBI Taxonomy" id="39947"/>
    <lineage>
        <taxon>Eukaryota</taxon>
        <taxon>Viridiplantae</taxon>
        <taxon>Streptophyta</taxon>
        <taxon>Embryophyta</taxon>
        <taxon>Tracheophyta</taxon>
        <taxon>Spermatophyta</taxon>
        <taxon>Magnoliopsida</taxon>
        <taxon>Liliopsida</taxon>
        <taxon>Poales</taxon>
        <taxon>Poaceae</taxon>
        <taxon>BOP clade</taxon>
        <taxon>Oryzoideae</taxon>
        <taxon>Oryzeae</taxon>
        <taxon>Oryzinae</taxon>
        <taxon>Oryza</taxon>
        <taxon>Oryza sativa</taxon>
    </lineage>
</organism>
<evidence type="ECO:0000256" key="1">
    <source>
        <dbReference type="SAM" id="Coils"/>
    </source>
</evidence>
<feature type="compositionally biased region" description="Basic and acidic residues" evidence="2">
    <location>
        <begin position="141"/>
        <end position="152"/>
    </location>
</feature>
<evidence type="ECO:0000259" key="3">
    <source>
        <dbReference type="Pfam" id="PF03101"/>
    </source>
</evidence>
<feature type="domain" description="FAR1" evidence="3">
    <location>
        <begin position="263"/>
        <end position="342"/>
    </location>
</feature>
<accession>Q10LU5</accession>
<feature type="region of interest" description="Disordered" evidence="2">
    <location>
        <begin position="21"/>
        <end position="48"/>
    </location>
</feature>
<feature type="region of interest" description="Disordered" evidence="2">
    <location>
        <begin position="65"/>
        <end position="176"/>
    </location>
</feature>
<dbReference type="AlphaFoldDB" id="Q10LU5"/>
<keyword evidence="1" id="KW-0175">Coiled coil</keyword>
<gene>
    <name evidence="4" type="ordered locus">LOC_Os03g21660</name>
</gene>
<protein>
    <submittedName>
        <fullName evidence="4">Transposon protein, putative, unclassified, expressed</fullName>
    </submittedName>
</protein>
<sequence>MPCPLVAAANEAASARRHRCRRRCRVRSSPPTRQHPTAHRRQEPRRPLIASPVADAAFAHRLRHRRCRVRSSPPQLPPPPPRSLVVTAPPRGGGAGGRCGEEREKAEGYRREMGENRLGGDGGKKSGADRMQNSSPCAPTRMHDAWMRRSSDGRPTQAGPHPARLDSAHDMAGQSSHEHDVIVGDHGADGKQRTQISEFMTMEEDVAGAIDANANGDDNTLCRIVLEEMADKAPNQANDKVAQTLILPQVGMAFDSEQKVYDMYNTYAGKIGFSIRKSQAKHRVDGTIYQKYIVCSNQGQRQTKSSLDTTRTSCDACVQFSICRKGIWTVQKVVLEHNHCLVSPNKSHKVRSQRRVIEADRQLIGQIREAGMKPAQVYEFMKEWYGGADKVEGKWAIVFRDSFTADMTSTQRSEGMNNVFKKRFRRKLGLSELLVECDKVAASLRENELDADFKSRNSSPVTCIPNLPMLKTAADSYTRKMYSEFEEEFTKQFSLSCILCKHALRVFNMNEVFTMPSQYILNRWTKYAKKGFNIDKQGSEKETLKTHAARISRKATSIALKCSVSKELLDDLEKAINNLDLEADSSLSKMQEKTCEVPLNSNDCVMDTLNGAISIRVPRVVKGPKSRRSKDAVEKKKRKKTKTAKNKGEDLNNASEDEDEDVGDVCGQSSTMAANDVCGQSSTMAAYDVYGQSSTMAAYDGFGQSSTMDAPLIQGGFTSLLFGVQRDSAMAARKLHFN</sequence>